<dbReference type="OrthoDB" id="6513546at2759"/>
<evidence type="ECO:0000313" key="3">
    <source>
        <dbReference type="Proteomes" id="UP000288716"/>
    </source>
</evidence>
<keyword evidence="3" id="KW-1185">Reference proteome</keyword>
<sequence length="309" mass="36485">MHPVDELINSSAFDILFYCRFVDDIFVIIKESNVTNFHKFINSIRSFLKFTIEHETEYKLPYLDVMVTRIQEKIDTSIYRKPTNSYRYLNFDSHVSIQNKKAVIYSLAYRAYNLISNPMKINAELNFIREILNRNNYPDFLITRVFQNVYNKLLSNESQVESDDSRIILPFVDGVTQKLSKALRNYKFKPNKLDNSNNSNIVYCISCSNEDCKCVYIGETNRKLKNRIYEHKLAIRNFSDVNAISNHVMQTGHLPDFENASIVHKCKTNHERRCLESIEITRRILNNYPLINTNINLIPREYHKLLRSD</sequence>
<organism evidence="2 3">
    <name type="scientific">Leptotrombidium deliense</name>
    <dbReference type="NCBI Taxonomy" id="299467"/>
    <lineage>
        <taxon>Eukaryota</taxon>
        <taxon>Metazoa</taxon>
        <taxon>Ecdysozoa</taxon>
        <taxon>Arthropoda</taxon>
        <taxon>Chelicerata</taxon>
        <taxon>Arachnida</taxon>
        <taxon>Acari</taxon>
        <taxon>Acariformes</taxon>
        <taxon>Trombidiformes</taxon>
        <taxon>Prostigmata</taxon>
        <taxon>Anystina</taxon>
        <taxon>Parasitengona</taxon>
        <taxon>Trombiculoidea</taxon>
        <taxon>Trombiculidae</taxon>
        <taxon>Leptotrombidium</taxon>
    </lineage>
</organism>
<dbReference type="InterPro" id="IPR058912">
    <property type="entry name" value="HTH_animal"/>
</dbReference>
<dbReference type="AlphaFoldDB" id="A0A443RXY9"/>
<dbReference type="Proteomes" id="UP000288716">
    <property type="component" value="Unassembled WGS sequence"/>
</dbReference>
<dbReference type="VEuPathDB" id="VectorBase:LDEU011910"/>
<gene>
    <name evidence="2" type="ORF">B4U80_04888</name>
</gene>
<proteinExistence type="predicted"/>
<dbReference type="PANTHER" id="PTHR21301:SF10">
    <property type="entry name" value="REVERSE TRANSCRIPTASE DOMAIN-CONTAINING PROTEIN"/>
    <property type="match status" value="1"/>
</dbReference>
<accession>A0A443RXY9</accession>
<dbReference type="Pfam" id="PF26215">
    <property type="entry name" value="HTH_animal"/>
    <property type="match status" value="1"/>
</dbReference>
<reference evidence="2 3" key="1">
    <citation type="journal article" date="2018" name="Gigascience">
        <title>Genomes of trombidid mites reveal novel predicted allergens and laterally-transferred genes associated with secondary metabolism.</title>
        <authorList>
            <person name="Dong X."/>
            <person name="Chaisiri K."/>
            <person name="Xia D."/>
            <person name="Armstrong S.D."/>
            <person name="Fang Y."/>
            <person name="Donnelly M.J."/>
            <person name="Kadowaki T."/>
            <person name="McGarry J.W."/>
            <person name="Darby A.C."/>
            <person name="Makepeace B.L."/>
        </authorList>
    </citation>
    <scope>NUCLEOTIDE SEQUENCE [LARGE SCALE GENOMIC DNA]</scope>
    <source>
        <strain evidence="2">UoL-UT</strain>
    </source>
</reference>
<protein>
    <recommendedName>
        <fullName evidence="1">Helix-turn-helix domain-containing protein</fullName>
    </recommendedName>
</protein>
<feature type="domain" description="Helix-turn-helix" evidence="1">
    <location>
        <begin position="87"/>
        <end position="146"/>
    </location>
</feature>
<evidence type="ECO:0000259" key="1">
    <source>
        <dbReference type="Pfam" id="PF26215"/>
    </source>
</evidence>
<evidence type="ECO:0000313" key="2">
    <source>
        <dbReference type="EMBL" id="RWS20130.1"/>
    </source>
</evidence>
<dbReference type="STRING" id="299467.A0A443RXY9"/>
<comment type="caution">
    <text evidence="2">The sequence shown here is derived from an EMBL/GenBank/DDBJ whole genome shotgun (WGS) entry which is preliminary data.</text>
</comment>
<name>A0A443RXY9_9ACAR</name>
<dbReference type="EMBL" id="NCKV01019794">
    <property type="protein sequence ID" value="RWS20130.1"/>
    <property type="molecule type" value="Genomic_DNA"/>
</dbReference>
<dbReference type="PANTHER" id="PTHR21301">
    <property type="entry name" value="REVERSE TRANSCRIPTASE"/>
    <property type="match status" value="1"/>
</dbReference>